<dbReference type="Proteomes" id="UP000053246">
    <property type="component" value="Unassembled WGS sequence"/>
</dbReference>
<feature type="domain" description="Carrier" evidence="5">
    <location>
        <begin position="992"/>
        <end position="1067"/>
    </location>
</feature>
<dbReference type="Gene3D" id="2.30.38.10">
    <property type="entry name" value="Luciferase, Domain 3"/>
    <property type="match status" value="3"/>
</dbReference>
<dbReference type="NCBIfam" id="NF003417">
    <property type="entry name" value="PRK04813.1"/>
    <property type="match status" value="4"/>
</dbReference>
<dbReference type="InterPro" id="IPR000873">
    <property type="entry name" value="AMP-dep_synth/lig_dom"/>
</dbReference>
<dbReference type="CDD" id="cd12117">
    <property type="entry name" value="A_NRPS_Srf_like"/>
    <property type="match status" value="3"/>
</dbReference>
<dbReference type="InterPro" id="IPR010071">
    <property type="entry name" value="AA_adenyl_dom"/>
</dbReference>
<dbReference type="Pfam" id="PF00550">
    <property type="entry name" value="PP-binding"/>
    <property type="match status" value="4"/>
</dbReference>
<feature type="region of interest" description="Disordered" evidence="4">
    <location>
        <begin position="4158"/>
        <end position="4178"/>
    </location>
</feature>
<feature type="region of interest" description="Disordered" evidence="4">
    <location>
        <begin position="487"/>
        <end position="511"/>
    </location>
</feature>
<dbReference type="NCBIfam" id="TIGR01733">
    <property type="entry name" value="AA-adenyl-dom"/>
    <property type="match status" value="4"/>
</dbReference>
<dbReference type="InterPro" id="IPR001031">
    <property type="entry name" value="Thioesterase"/>
</dbReference>
<dbReference type="PANTHER" id="PTHR45527:SF1">
    <property type="entry name" value="FATTY ACID SYNTHASE"/>
    <property type="match status" value="1"/>
</dbReference>
<protein>
    <recommendedName>
        <fullName evidence="5">Carrier domain-containing protein</fullName>
    </recommendedName>
</protein>
<dbReference type="PROSITE" id="PS50075">
    <property type="entry name" value="CARRIER"/>
    <property type="match status" value="4"/>
</dbReference>
<dbReference type="Pfam" id="PF13193">
    <property type="entry name" value="AMP-binding_C"/>
    <property type="match status" value="4"/>
</dbReference>
<dbReference type="Gene3D" id="3.30.559.10">
    <property type="entry name" value="Chloramphenicol acetyltransferase-like domain"/>
    <property type="match status" value="4"/>
</dbReference>
<dbReference type="InterPro" id="IPR023213">
    <property type="entry name" value="CAT-like_dom_sf"/>
</dbReference>
<gene>
    <name evidence="6" type="ORF">ADL17_20030</name>
</gene>
<dbReference type="SUPFAM" id="SSF47336">
    <property type="entry name" value="ACP-like"/>
    <property type="match status" value="4"/>
</dbReference>
<dbReference type="Gene3D" id="3.40.50.980">
    <property type="match status" value="6"/>
</dbReference>
<evidence type="ECO:0000259" key="5">
    <source>
        <dbReference type="PROSITE" id="PS50075"/>
    </source>
</evidence>
<keyword evidence="3" id="KW-0597">Phosphoprotein</keyword>
<name>A0A9X0I262_9ACTN</name>
<dbReference type="Gene3D" id="3.30.559.30">
    <property type="entry name" value="Nonribosomal peptide synthetase, condensation domain"/>
    <property type="match status" value="4"/>
</dbReference>
<keyword evidence="7" id="KW-1185">Reference proteome</keyword>
<dbReference type="OMA" id="MIEFEQT"/>
<dbReference type="EMBL" id="LMWI01000002">
    <property type="protein sequence ID" value="KUJ45367.1"/>
    <property type="molecule type" value="Genomic_DNA"/>
</dbReference>
<dbReference type="SMART" id="SM00823">
    <property type="entry name" value="PKS_PP"/>
    <property type="match status" value="4"/>
</dbReference>
<evidence type="ECO:0000256" key="4">
    <source>
        <dbReference type="SAM" id="MobiDB-lite"/>
    </source>
</evidence>
<dbReference type="InterPro" id="IPR020806">
    <property type="entry name" value="PKS_PP-bd"/>
</dbReference>
<dbReference type="SUPFAM" id="SSF53474">
    <property type="entry name" value="alpha/beta-Hydrolases"/>
    <property type="match status" value="1"/>
</dbReference>
<comment type="cofactor">
    <cofactor evidence="1">
        <name>pantetheine 4'-phosphate</name>
        <dbReference type="ChEBI" id="CHEBI:47942"/>
    </cofactor>
</comment>
<keyword evidence="2" id="KW-0596">Phosphopantetheine</keyword>
<dbReference type="Gene3D" id="3.40.50.12780">
    <property type="entry name" value="N-terminal domain of ligase-like"/>
    <property type="match status" value="1"/>
</dbReference>
<dbReference type="Pfam" id="PF00668">
    <property type="entry name" value="Condensation"/>
    <property type="match status" value="4"/>
</dbReference>
<dbReference type="InterPro" id="IPR042099">
    <property type="entry name" value="ANL_N_sf"/>
</dbReference>
<dbReference type="GO" id="GO:0005829">
    <property type="term" value="C:cytosol"/>
    <property type="evidence" value="ECO:0007669"/>
    <property type="project" value="TreeGrafter"/>
</dbReference>
<dbReference type="CDD" id="cd05930">
    <property type="entry name" value="A_NRPS"/>
    <property type="match status" value="1"/>
</dbReference>
<reference evidence="6 7" key="1">
    <citation type="submission" date="2015-10" db="EMBL/GenBank/DDBJ databases">
        <authorList>
            <person name="Ju K.-S."/>
            <person name="Doroghazi J.R."/>
            <person name="Metcalf W.W."/>
        </authorList>
    </citation>
    <scope>NUCLEOTIDE SEQUENCE [LARGE SCALE GENOMIC DNA]</scope>
    <source>
        <strain evidence="6 7">NRRL B-24793</strain>
    </source>
</reference>
<feature type="domain" description="Carrier" evidence="5">
    <location>
        <begin position="2057"/>
        <end position="2132"/>
    </location>
</feature>
<dbReference type="InterPro" id="IPR025110">
    <property type="entry name" value="AMP-bd_C"/>
</dbReference>
<dbReference type="InterPro" id="IPR020845">
    <property type="entry name" value="AMP-binding_CS"/>
</dbReference>
<dbReference type="FunFam" id="3.30.300.30:FF:000010">
    <property type="entry name" value="Enterobactin synthetase component F"/>
    <property type="match status" value="3"/>
</dbReference>
<dbReference type="RefSeq" id="WP_013734733.1">
    <property type="nucleotide sequence ID" value="NZ_LMWI01000002.1"/>
</dbReference>
<evidence type="ECO:0000256" key="2">
    <source>
        <dbReference type="ARBA" id="ARBA00022450"/>
    </source>
</evidence>
<dbReference type="GO" id="GO:0003824">
    <property type="term" value="F:catalytic activity"/>
    <property type="evidence" value="ECO:0007669"/>
    <property type="project" value="InterPro"/>
</dbReference>
<organism evidence="6 7">
    <name type="scientific">Micromonospora maris</name>
    <dbReference type="NCBI Taxonomy" id="1003110"/>
    <lineage>
        <taxon>Bacteria</taxon>
        <taxon>Bacillati</taxon>
        <taxon>Actinomycetota</taxon>
        <taxon>Actinomycetes</taxon>
        <taxon>Micromonosporales</taxon>
        <taxon>Micromonosporaceae</taxon>
        <taxon>Micromonospora</taxon>
    </lineage>
</organism>
<dbReference type="FunFam" id="2.30.38.10:FF:000001">
    <property type="entry name" value="Non-ribosomal peptide synthetase PvdI"/>
    <property type="match status" value="3"/>
</dbReference>
<evidence type="ECO:0000313" key="6">
    <source>
        <dbReference type="EMBL" id="KUJ45367.1"/>
    </source>
</evidence>
<dbReference type="InterPro" id="IPR036736">
    <property type="entry name" value="ACP-like_sf"/>
</dbReference>
<comment type="caution">
    <text evidence="6">The sequence shown here is derived from an EMBL/GenBank/DDBJ whole genome shotgun (WGS) entry which is preliminary data.</text>
</comment>
<dbReference type="Gene3D" id="1.10.1200.10">
    <property type="entry name" value="ACP-like"/>
    <property type="match status" value="3"/>
</dbReference>
<dbReference type="SUPFAM" id="SSF56801">
    <property type="entry name" value="Acetyl-CoA synthetase-like"/>
    <property type="match status" value="4"/>
</dbReference>
<dbReference type="CDD" id="cd19540">
    <property type="entry name" value="LCL_NRPS-like"/>
    <property type="match status" value="4"/>
</dbReference>
<dbReference type="Pfam" id="PF00975">
    <property type="entry name" value="Thioesterase"/>
    <property type="match status" value="1"/>
</dbReference>
<dbReference type="InterPro" id="IPR045851">
    <property type="entry name" value="AMP-bd_C_sf"/>
</dbReference>
<dbReference type="FunFam" id="3.40.50.980:FF:000001">
    <property type="entry name" value="Non-ribosomal peptide synthetase"/>
    <property type="match status" value="2"/>
</dbReference>
<dbReference type="InterPro" id="IPR001242">
    <property type="entry name" value="Condensation_dom"/>
</dbReference>
<evidence type="ECO:0000256" key="3">
    <source>
        <dbReference type="ARBA" id="ARBA00022553"/>
    </source>
</evidence>
<dbReference type="Gene3D" id="3.30.300.30">
    <property type="match status" value="4"/>
</dbReference>
<dbReference type="PANTHER" id="PTHR45527">
    <property type="entry name" value="NONRIBOSOMAL PEPTIDE SYNTHETASE"/>
    <property type="match status" value="1"/>
</dbReference>
<dbReference type="GO" id="GO:0031177">
    <property type="term" value="F:phosphopantetheine binding"/>
    <property type="evidence" value="ECO:0007669"/>
    <property type="project" value="InterPro"/>
</dbReference>
<dbReference type="PROSITE" id="PS00012">
    <property type="entry name" value="PHOSPHOPANTETHEINE"/>
    <property type="match status" value="4"/>
</dbReference>
<dbReference type="SUPFAM" id="SSF52777">
    <property type="entry name" value="CoA-dependent acyltransferases"/>
    <property type="match status" value="8"/>
</dbReference>
<sequence length="4515" mass="485567">MPSIDYAEPVVQAGPGRDDRRASTVLNGGPLTGPVVGVSQAFAQRVAVDPDRPALVAGATRLSYAELDAAVALRAELLHAEGAGPGRLVTVCRARSVEAIVSVLAVLRTGAAYLPLDPAAPAARNEAILADACAGTPPALAQVIAQGEVVLSGAGVPAGTAYVIYTSGSTGTPNGVLVGQAALAHFVAGATCRYGVTADDRMLQFAPLHFDASVEEIFLTLTAGGTLVLRDDDMLDVPALLAGCVRHGITVLDLPTAYWHELAYALATGVAELPPTLRTVIIGGEAALPERVARWRQAVGDRVRLLNTYGPTEATVVATVADLSGHDDADEVPIGLPLPGVRAAVVDGELWLLGGALADGYLGRPELTADRFTTLGGQPAYRTGDRVRVRDDGQLDYLGRLDDEVKINGHRIDPAAVESVLLGLDGVRECAVVAQDLGNGMKRLVAYVAGTVSADEVRGYLAQRLPAAAVPGVVRLVGALPRSSTGKIDRGTLRATPASGPGGPTAAEPYAGSGSAEYLPEPGEELIPLSYSQHRLWFLHAMEGPTATYNMPLVIELDGVPDQQALAAALTDLVTRHEVLRTVYPSVDGTPVQRILDDPDPRLLVVQDCHGDDVDTRLAEFVDGTFDIATQPPLRSLLLVDTPQRSVLVVLVHHIATDGWSLAPMLRDLEIAYRARLAGTEPDFEPLPVQYADYALWQRELLGDADQPESLMARHLSWWRETLADLPAVLDLPLDRPRPVEFGHRGASLCAVLDADTHQRLRNLGNTHQASAFMLFHAALAATLTRLGVGPDVPVGTPVAGRGDEALHDLIGFFVNTAVLRTDLSDDPSFADLVVRVRDNDLAAYAHAEVPFDLLVERLNPVRSLAHHPFFQVMLTVNTSTPDQLRILDLDGRIAPAGLDTAKFDLSFSCIATADDAEVEIWLQYDVDLFDADTAALMLETYLRLLRAATTDPSTPVSTLDVLTDAEQAGLDERRRAARTRPVGVPAFVGGHDGSPRTPVLCDLFAEVLSLTTVAPGDDFFALGGHSMLAIRLVNRIRSVLDVEVGIRDIFLAPSPAALGHRLGELTARERLALVAAAPTERLPLSYAQHRLWFINELNGPSAIYNIPVAIQLDNDLDAEVLAAALADVIHRQEALRTVFRTVDGEPYQVVLDNPASGLTVLDLTADEVPAAVEAAVGHVFDLSADPMLKTWLLRPADAAQVLVVVLHHIAGDGSSMAPLLRDITTAYQARLVGRTPDWTPLPVTYTDYTLWQRDLLGDADDPDSLLNRQLTFWRETLTGAPQVIDLPADRPRPARASHRGGAVPFRLDADLHRAVLRLVNGSGTTIFMVLQAAFAALLSRMGSGTDIPIGTVVAGRTDEALDNLVGFFVNTLVLRTNLTDNPTFTELLTRVRDTDLAAYDNQDLPFERLVEELNPTRTTAHHPLFQIMLMVGNTAQPDPDGSPFAGTEIPFDIGTVKFDLTLSIREQVDTSGAPAGLNGSLEYATDLFDEHTAAMLADRFARLLTAAVADPRRRVSEFDLLSDEERDQLLVAYNDTTVPPTRGCVHDAFQEQARRTPDHTAVTFGEQQLTYADVNRRANRLAHRLVAAGVAPQSTVGVLMHRGADLVIASLAVLKCGAAYVPVGTTLPPARVRTIMTDANAPVLLVDSHASTNPALAEEHTHGTVIVPFDSPTDDQTGSRDDDLNLPLDDQSLMYVMFTSGSTGRPKGVGVTHHNVRELVNDRCWNAAHHRRMLVHSNYGFDSSIYEMWVPLLLGGELVIAAGEGADLAEIARTITRYDVTAAYFTMGLFHIMADEGLDTLARLKEVWTGGDVASPAAVARVLEHCPDTVLVHSYGPTEVTFASHQQRFDTDRGEFGGVHLGRPLDNNRTYVLDERLRPVPLGGTGELYLAGEQVARGYLGRPGLTAERFVADPFDPAGGRMYRTGDLVAWNGRGELRFVGRADGQVKLRGFRIELAEIEATIAADPAIGQVAVIVREDRPGDKRLVAYIAPAHGVAARTDAGWEAAVRQRTARTLPDYMVPSAVVVLDQLPVTVNGKLDRRALPAPQQQQRVGRAARTPNEELMCDLFAEVLGVSTVGIDDGFFTLGGHSLLATKLVNRIRAVFAAEIGVRDVFGTPTPLGLLDRIRELAGTPVRPALVASAPDGPVPLSYAQRRLWFLGELDGPSAIYNIPVAIRLDQAIDPDVLAAALADVVERQEVLRTVYQVTDGEPHQVVLDGVRPEVTVRDLTPDEVPAAVDAAAGHVFDLATQIPVRVWLLRPAGAPQVLVVVLHHIAGDGMSMAPLLRDLSTAYAARTVGQQPQWAPLPVRYVDYTLWQRNLLGAADDPDSLLARQLDFWRHTLAGAPQVLELPADRPRPARASHQGDGVPFTVDPATHAALRQVARAAGTSMFMVMQAAFAVLLSRMGSGTDIPIGTVVAGRDDEALDDLVGFFVNTLVLRTDVSGAPTFTELLARVRETDLAAYEHQDIPFERLVEELNPARTTAHHPLFQVMLMVRNAVGADSDGSPFAGTEVGFEVGTVKFDLTLSVAERQDPTGGPDGMDGILEYASDLFDTETVHDLCATFIRLLGAFATEPDAPVGRHDLLTADQRHTLLSAFNDTGVSAPDLRVTEVFAHQVAAGPDRIALIDGNTRMTYAELDIAADRLARHLVTVGVRRGDIVGVLLERGLPMAVAVLATLRAGAAYALLDPEFPDARLTALADDAAPAALVTANDLAGRLGTARPAVTVLVDEAGAVPGVPPADQPALPAGDPADPACIMFTSGSTGTPKGALASHRAIVGTLTGQDFVDFGPDQVWLQSAPVSWDAFALDFWGPLLHGASCVLHPGQRPEPARIAELVARHGITTMWLSAGLFNVMLDEYPDTLAAVGQVMTGGEAPSVEHLARARRLLPRQRLIHAYGPVESMIFTNCHQVQAPPDHAPVPVGAPLVNRACYILDDELRPVPVGVTGEIYVAGTGLADGYLRQTALTAERFVANPFDPAGARMYRTGDLARWTRDGAVAIVGRADDQVKIRGFRIEPGEIAAVLARQPGVGGVAVIVREDRPGDKRLVAYLTPAAEGSELDEGELRRAAAETLPAHLVPAAFVVLERLPLAANGKLDRRALPAPQYGRSTGRAPRTPNEHLMCDLFAEALVVPAVGVDDGFFDLGGHSLLATKLVNRIRVVFRTEIGVRDVFGAPTPAGLLHRIRELAGTPVRPALVATESTGPVPLSYAQHRLWFINELNGPSAVYNIPVALQLEHDLDADVLAAALTDVLHRQDALRTVFRTIDGEPHQVILDDPGSGLTVRDLTPDQLPAAVEAAVGHVFDLSTDPMLKTWLFRPTGAPQVLVVVLHHIAGDGASMAPLLRDLTIAYQARTAGHAPDWTPLPVSYTDYTRWQRDLLGDANAPDSLLAGQLDYWRTTLADAPQVLDLPADRPRPARASHRGDAVRFTLDAAGHAALLRVARTTGTSVFMVLQAAFAALLSRMGSGTDIPIGTVVAGRTDEALDNLVGFFVNTLVLRTNLTDNPTFTELLTRVRDTDLAAYDNQDLPFERLVEELNPTRTTAHHPLFQIMLMVNNTAPTDTTGSPFAGSDIPLAIGTVKFDLTLSVGELTDATGAPAGLDGALEYATDLFDEHTAALLAGRLTRLLHSAVADPQQRVGELDLLSAEERHQLLIAYNDTTVPATRGCVHEAFQEQARRTPDHIAVTFGEQRISYAELNRRANLLAHRLIAAGVTPQSTVGVLMHRGADLIAASLAVLKCGAAYVPVGTTLPPARVRTIMTDSAAPVLLVDRHAETNPALDAEREHGTVIVPFDGPTGGRDDDPNLPLDDRSLMYVMFTSGSTGRPKGVGVTHHNVRELAADRCWNAAHHRRMLVHSNYGFDSSTYEMWVPLLLGGELVIASGEGADLAELADTITRHQITAAYFTMGLFHIMADEGLDTLARLEEVWTGGDTASPAAMQRVLDHCPNTVVVHSYGPTEVTFASHHQRFDTNRSEFPGIHLGRPLDNNRTYVLDEHLNPVPPGATGELYLAGDQVARGYLGRPGLTAERFVADPYDPNGARMYRTGDLVAWTSQGRLRFIGRADGQVKIRGFRIEPAEIEATIGEDPGIGQVAVIVREDRPGDKRLVAYVVPTQAAAPRDWEATVRQLTARTLPDFMVPNAVVVLDQLPVTANGKLDRRALPAPQQGQRSGRAPRTPDEHLMCGLFAEALDVAAVSVDDNFFELGGHSLLATKLVSRIRDTLGLDIRVRDLFDRPTAAGLLDGTRRGETSEVLVPLQPSGGHRPLFCVHPGAGMSWSYAGLARHLGPEQPIYGLQTRALSLPGYRAAGVPELAEEYLAEIRRVQPHGPYRLLGWSFGGVVAHAMATALQQTGEEVELLAMMDAYPVSVEEAARPRTERETMLMLLGDDDGETGELPDGLLDRYDPAAVVEVLRRRDPVLAGFTPGEVHALVRAAVNHADIMAAYRPGVVAGDLLFFSAGRAGVADGPAPKLWEEHFSGVIEWHDVATTHLRMTEREPLAEIGEKLAARLAELA</sequence>
<proteinExistence type="predicted"/>
<dbReference type="InterPro" id="IPR029058">
    <property type="entry name" value="AB_hydrolase_fold"/>
</dbReference>
<dbReference type="GO" id="GO:0008610">
    <property type="term" value="P:lipid biosynthetic process"/>
    <property type="evidence" value="ECO:0007669"/>
    <property type="project" value="UniProtKB-ARBA"/>
</dbReference>
<dbReference type="InterPro" id="IPR009081">
    <property type="entry name" value="PP-bd_ACP"/>
</dbReference>
<dbReference type="InterPro" id="IPR020802">
    <property type="entry name" value="TesA-like"/>
</dbReference>
<evidence type="ECO:0000256" key="1">
    <source>
        <dbReference type="ARBA" id="ARBA00001957"/>
    </source>
</evidence>
<dbReference type="SMART" id="SM00824">
    <property type="entry name" value="PKS_TE"/>
    <property type="match status" value="1"/>
</dbReference>
<feature type="domain" description="Carrier" evidence="5">
    <location>
        <begin position="4175"/>
        <end position="4250"/>
    </location>
</feature>
<dbReference type="InterPro" id="IPR006162">
    <property type="entry name" value="Ppantetheine_attach_site"/>
</dbReference>
<dbReference type="GO" id="GO:0072330">
    <property type="term" value="P:monocarboxylic acid biosynthetic process"/>
    <property type="evidence" value="ECO:0007669"/>
    <property type="project" value="UniProtKB-ARBA"/>
</dbReference>
<dbReference type="FunFam" id="1.10.1200.10:FF:000016">
    <property type="entry name" value="Non-ribosomal peptide synthase"/>
    <property type="match status" value="1"/>
</dbReference>
<feature type="domain" description="Carrier" evidence="5">
    <location>
        <begin position="3116"/>
        <end position="3191"/>
    </location>
</feature>
<dbReference type="GO" id="GO:0043041">
    <property type="term" value="P:amino acid activation for nonribosomal peptide biosynthetic process"/>
    <property type="evidence" value="ECO:0007669"/>
    <property type="project" value="TreeGrafter"/>
</dbReference>
<dbReference type="Gene3D" id="3.40.50.1820">
    <property type="entry name" value="alpha/beta hydrolase"/>
    <property type="match status" value="1"/>
</dbReference>
<evidence type="ECO:0000313" key="7">
    <source>
        <dbReference type="Proteomes" id="UP000053246"/>
    </source>
</evidence>
<dbReference type="FunFam" id="3.30.559.30:FF:000001">
    <property type="entry name" value="Non-ribosomal peptide synthetase"/>
    <property type="match status" value="3"/>
</dbReference>
<dbReference type="Pfam" id="PF00501">
    <property type="entry name" value="AMP-binding"/>
    <property type="match status" value="5"/>
</dbReference>
<dbReference type="PROSITE" id="PS00455">
    <property type="entry name" value="AMP_BINDING"/>
    <property type="match status" value="3"/>
</dbReference>
<dbReference type="GO" id="GO:0044550">
    <property type="term" value="P:secondary metabolite biosynthetic process"/>
    <property type="evidence" value="ECO:0007669"/>
    <property type="project" value="TreeGrafter"/>
</dbReference>
<accession>A0A9X0I262</accession>